<dbReference type="InterPro" id="IPR013187">
    <property type="entry name" value="F-box-assoc_dom_typ3"/>
</dbReference>
<evidence type="ECO:0000259" key="1">
    <source>
        <dbReference type="SMART" id="SM00256"/>
    </source>
</evidence>
<proteinExistence type="predicted"/>
<dbReference type="PANTHER" id="PTHR31672:SF13">
    <property type="entry name" value="F-BOX PROTEIN CPR30-LIKE"/>
    <property type="match status" value="1"/>
</dbReference>
<dbReference type="InterPro" id="IPR036047">
    <property type="entry name" value="F-box-like_dom_sf"/>
</dbReference>
<feature type="domain" description="F-box" evidence="1">
    <location>
        <begin position="4"/>
        <end position="44"/>
    </location>
</feature>
<dbReference type="PANTHER" id="PTHR31672">
    <property type="entry name" value="BNACNNG10540D PROTEIN"/>
    <property type="match status" value="1"/>
</dbReference>
<name>A0A2U1LZ54_ARTAN</name>
<dbReference type="Proteomes" id="UP000245207">
    <property type="component" value="Unassembled WGS sequence"/>
</dbReference>
<dbReference type="SMART" id="SM00256">
    <property type="entry name" value="FBOX"/>
    <property type="match status" value="2"/>
</dbReference>
<organism evidence="2 3">
    <name type="scientific">Artemisia annua</name>
    <name type="common">Sweet wormwood</name>
    <dbReference type="NCBI Taxonomy" id="35608"/>
    <lineage>
        <taxon>Eukaryota</taxon>
        <taxon>Viridiplantae</taxon>
        <taxon>Streptophyta</taxon>
        <taxon>Embryophyta</taxon>
        <taxon>Tracheophyta</taxon>
        <taxon>Spermatophyta</taxon>
        <taxon>Magnoliopsida</taxon>
        <taxon>eudicotyledons</taxon>
        <taxon>Gunneridae</taxon>
        <taxon>Pentapetalae</taxon>
        <taxon>asterids</taxon>
        <taxon>campanulids</taxon>
        <taxon>Asterales</taxon>
        <taxon>Asteraceae</taxon>
        <taxon>Asteroideae</taxon>
        <taxon>Anthemideae</taxon>
        <taxon>Artemisiinae</taxon>
        <taxon>Artemisia</taxon>
    </lineage>
</organism>
<dbReference type="EMBL" id="PKPP01007124">
    <property type="protein sequence ID" value="PWA54288.1"/>
    <property type="molecule type" value="Genomic_DNA"/>
</dbReference>
<dbReference type="OrthoDB" id="5319261at2759"/>
<dbReference type="SUPFAM" id="SSF81383">
    <property type="entry name" value="F-box domain"/>
    <property type="match status" value="2"/>
</dbReference>
<accession>A0A2U1LZ54</accession>
<dbReference type="Gene3D" id="1.20.1280.50">
    <property type="match status" value="2"/>
</dbReference>
<dbReference type="AlphaFoldDB" id="A0A2U1LZ54"/>
<dbReference type="Pfam" id="PF08268">
    <property type="entry name" value="FBA_3"/>
    <property type="match status" value="1"/>
</dbReference>
<dbReference type="InterPro" id="IPR001810">
    <property type="entry name" value="F-box_dom"/>
</dbReference>
<keyword evidence="3" id="KW-1185">Reference proteome</keyword>
<gene>
    <name evidence="2" type="ORF">CTI12_AA428900</name>
</gene>
<sequence length="550" mass="63305">MDVLPPNIMFDIFSRVPVKYLARSRCVSKVWCNYIDDPYLTIIHDKRGVEEPTPILYHRHFSRDRITQSRITQSLCFHVFESIQTGTTHDYVLKLKESPFLEFLRKEPLSESSYEHIDVLGSFNGLMCLSKGEDNVVTTLVVVHPLRKECYELPPFPLRLDLDFEASGTCILTVSGLGFNASTNTLKMVCVVHKHFAPVCTLVHDFGTNSWREIPQVPLYPIAYSSVMDVLPPNIMFDIFSRVPVKYLARSRCVSKVWCNYIDDPYLTIIHDKRGVEEPTPILYHRHFSRDRITQSRITQSLCFHVFESIQTGTTHDYVLKLKESPFLEFLRKEPLSESSYEHIDVLGSFNGLMCLSKGEDNVVTTLVVVHPLRKECYELPPFPLRLDLDFEASGTCILTVSGLGFNASTNTLKMVCVVHKHFAPVCTLVHEFGTNSWREIPQVPLYPIGEEAIFANGWLHWLARYSNIDKAIWFDVTKEEFGLINPPKRMSDVRWDFGSEHLVDLNGEVGYLSNRSMEVWVLKKKQWVPHCQFDVKQFDHSSRGFGVLE</sequence>
<dbReference type="Pfam" id="PF00646">
    <property type="entry name" value="F-box"/>
    <property type="match status" value="2"/>
</dbReference>
<feature type="domain" description="F-box" evidence="1">
    <location>
        <begin position="231"/>
        <end position="271"/>
    </location>
</feature>
<evidence type="ECO:0000313" key="3">
    <source>
        <dbReference type="Proteomes" id="UP000245207"/>
    </source>
</evidence>
<dbReference type="InterPro" id="IPR050796">
    <property type="entry name" value="SCF_F-box_component"/>
</dbReference>
<reference evidence="2 3" key="1">
    <citation type="journal article" date="2018" name="Mol. Plant">
        <title>The genome of Artemisia annua provides insight into the evolution of Asteraceae family and artemisinin biosynthesis.</title>
        <authorList>
            <person name="Shen Q."/>
            <person name="Zhang L."/>
            <person name="Liao Z."/>
            <person name="Wang S."/>
            <person name="Yan T."/>
            <person name="Shi P."/>
            <person name="Liu M."/>
            <person name="Fu X."/>
            <person name="Pan Q."/>
            <person name="Wang Y."/>
            <person name="Lv Z."/>
            <person name="Lu X."/>
            <person name="Zhang F."/>
            <person name="Jiang W."/>
            <person name="Ma Y."/>
            <person name="Chen M."/>
            <person name="Hao X."/>
            <person name="Li L."/>
            <person name="Tang Y."/>
            <person name="Lv G."/>
            <person name="Zhou Y."/>
            <person name="Sun X."/>
            <person name="Brodelius P.E."/>
            <person name="Rose J.K.C."/>
            <person name="Tang K."/>
        </authorList>
    </citation>
    <scope>NUCLEOTIDE SEQUENCE [LARGE SCALE GENOMIC DNA]</scope>
    <source>
        <strain evidence="3">cv. Huhao1</strain>
        <tissue evidence="2">Leaf</tissue>
    </source>
</reference>
<comment type="caution">
    <text evidence="2">The sequence shown here is derived from an EMBL/GenBank/DDBJ whole genome shotgun (WGS) entry which is preliminary data.</text>
</comment>
<protein>
    <submittedName>
        <fullName evidence="2">F-box domain-containing protein</fullName>
    </submittedName>
</protein>
<evidence type="ECO:0000313" key="2">
    <source>
        <dbReference type="EMBL" id="PWA54288.1"/>
    </source>
</evidence>